<evidence type="ECO:0000256" key="5">
    <source>
        <dbReference type="ARBA" id="ARBA00022807"/>
    </source>
</evidence>
<dbReference type="RefSeq" id="WP_084031360.1">
    <property type="nucleotide sequence ID" value="NZ_CP054051.1"/>
</dbReference>
<keyword evidence="10" id="KW-1185">Reference proteome</keyword>
<keyword evidence="3 7" id="KW-0732">Signal</keyword>
<dbReference type="InterPro" id="IPR052062">
    <property type="entry name" value="Murein_DD/LD_carboxypeptidase"/>
</dbReference>
<dbReference type="PANTHER" id="PTHR47360:SF1">
    <property type="entry name" value="ENDOPEPTIDASE NLPC-RELATED"/>
    <property type="match status" value="1"/>
</dbReference>
<evidence type="ECO:0000256" key="2">
    <source>
        <dbReference type="ARBA" id="ARBA00022670"/>
    </source>
</evidence>
<dbReference type="PROSITE" id="PS51935">
    <property type="entry name" value="NLPC_P60"/>
    <property type="match status" value="1"/>
</dbReference>
<evidence type="ECO:0000256" key="7">
    <source>
        <dbReference type="SAM" id="SignalP"/>
    </source>
</evidence>
<comment type="caution">
    <text evidence="9">The sequence shown here is derived from an EMBL/GenBank/DDBJ whole genome shotgun (WGS) entry which is preliminary data.</text>
</comment>
<feature type="signal peptide" evidence="7">
    <location>
        <begin position="1"/>
        <end position="24"/>
    </location>
</feature>
<evidence type="ECO:0000256" key="4">
    <source>
        <dbReference type="ARBA" id="ARBA00022801"/>
    </source>
</evidence>
<reference evidence="9 10" key="1">
    <citation type="submission" date="2019-05" db="EMBL/GenBank/DDBJ databases">
        <title>Arcobacter cibarius and Arcobacter thereius providing challenges in identification an antibiotic susceptibility and Quinolone resistance.</title>
        <authorList>
            <person name="Busch A."/>
            <person name="Hanel I."/>
            <person name="Hotzel H."/>
            <person name="Tomaso H."/>
        </authorList>
    </citation>
    <scope>NUCLEOTIDE SEQUENCE [LARGE SCALE GENOMIC DNA]</scope>
    <source>
        <strain evidence="9 10">16CS0831-2</strain>
    </source>
</reference>
<dbReference type="Pfam" id="PF00877">
    <property type="entry name" value="NLPC_P60"/>
    <property type="match status" value="1"/>
</dbReference>
<dbReference type="InterPro" id="IPR038765">
    <property type="entry name" value="Papain-like_cys_pep_sf"/>
</dbReference>
<feature type="region of interest" description="Disordered" evidence="6">
    <location>
        <begin position="28"/>
        <end position="73"/>
    </location>
</feature>
<comment type="similarity">
    <text evidence="1">Belongs to the peptidase C40 family.</text>
</comment>
<dbReference type="PANTHER" id="PTHR47360">
    <property type="entry name" value="MUREIN DD-ENDOPEPTIDASE MEPS/MUREIN LD-CARBOXYPEPTIDASE"/>
    <property type="match status" value="1"/>
</dbReference>
<dbReference type="Gene3D" id="3.90.1720.10">
    <property type="entry name" value="endopeptidase domain like (from Nostoc punctiforme)"/>
    <property type="match status" value="1"/>
</dbReference>
<keyword evidence="5" id="KW-0788">Thiol protease</keyword>
<dbReference type="SUPFAM" id="SSF54001">
    <property type="entry name" value="Cysteine proteinases"/>
    <property type="match status" value="1"/>
</dbReference>
<evidence type="ECO:0000256" key="3">
    <source>
        <dbReference type="ARBA" id="ARBA00022729"/>
    </source>
</evidence>
<keyword evidence="2" id="KW-0645">Protease</keyword>
<feature type="domain" description="NlpC/P60" evidence="8">
    <location>
        <begin position="117"/>
        <end position="238"/>
    </location>
</feature>
<feature type="chain" id="PRO_5045267141" description="NlpC/P60 domain-containing protein" evidence="7">
    <location>
        <begin position="25"/>
        <end position="239"/>
    </location>
</feature>
<organism evidence="9 10">
    <name type="scientific">Aliarcobacter cibarius</name>
    <dbReference type="NCBI Taxonomy" id="255507"/>
    <lineage>
        <taxon>Bacteria</taxon>
        <taxon>Pseudomonadati</taxon>
        <taxon>Campylobacterota</taxon>
        <taxon>Epsilonproteobacteria</taxon>
        <taxon>Campylobacterales</taxon>
        <taxon>Arcobacteraceae</taxon>
        <taxon>Aliarcobacter</taxon>
    </lineage>
</organism>
<keyword evidence="4" id="KW-0378">Hydrolase</keyword>
<gene>
    <name evidence="9" type="ORF">FE247_00600</name>
</gene>
<protein>
    <recommendedName>
        <fullName evidence="8">NlpC/P60 domain-containing protein</fullName>
    </recommendedName>
</protein>
<evidence type="ECO:0000259" key="8">
    <source>
        <dbReference type="PROSITE" id="PS51935"/>
    </source>
</evidence>
<proteinExistence type="inferred from homology"/>
<evidence type="ECO:0000256" key="6">
    <source>
        <dbReference type="SAM" id="MobiDB-lite"/>
    </source>
</evidence>
<sequence>MLKKISIITTLFLLFFSIQGNLYANQSSKNSSKIEKQKPQQKKQNIQSKNTKTKTDKKSKSTQQNKITKNKVENKKIVKTNNKVAKNKNTKLQKIAKVNKNQKSENNYSNSYAYLNKNEKVKVFNEFYNETKHIKYRMGGTGKNGIDCSAFIQKMFKEKFDYTLSRSTITQVNEGIEVKKSELQPGDLVFFKTSKVDKHVGVYTGNGEFLHASIKGIQYTKLDKPFYKDSYWTARRVIN</sequence>
<name>A0ABY2VBG6_9BACT</name>
<dbReference type="Proteomes" id="UP000305417">
    <property type="component" value="Unassembled WGS sequence"/>
</dbReference>
<evidence type="ECO:0000313" key="10">
    <source>
        <dbReference type="Proteomes" id="UP000305417"/>
    </source>
</evidence>
<dbReference type="EMBL" id="VBUC01000001">
    <property type="protein sequence ID" value="TLT01902.1"/>
    <property type="molecule type" value="Genomic_DNA"/>
</dbReference>
<evidence type="ECO:0000313" key="9">
    <source>
        <dbReference type="EMBL" id="TLT01902.1"/>
    </source>
</evidence>
<accession>A0ABY2VBG6</accession>
<dbReference type="InterPro" id="IPR000064">
    <property type="entry name" value="NLP_P60_dom"/>
</dbReference>
<evidence type="ECO:0000256" key="1">
    <source>
        <dbReference type="ARBA" id="ARBA00007074"/>
    </source>
</evidence>